<proteinExistence type="predicted"/>
<accession>A0A921QH88</accession>
<protein>
    <submittedName>
        <fullName evidence="2">Uncharacterized protein</fullName>
    </submittedName>
</protein>
<evidence type="ECO:0000313" key="2">
    <source>
        <dbReference type="EMBL" id="KAG0520880.1"/>
    </source>
</evidence>
<name>A0A921QH88_SORBI</name>
<dbReference type="Proteomes" id="UP000807115">
    <property type="component" value="Chromosome 8"/>
</dbReference>
<comment type="caution">
    <text evidence="2">The sequence shown here is derived from an EMBL/GenBank/DDBJ whole genome shotgun (WGS) entry which is preliminary data.</text>
</comment>
<organism evidence="2 3">
    <name type="scientific">Sorghum bicolor</name>
    <name type="common">Sorghum</name>
    <name type="synonym">Sorghum vulgare</name>
    <dbReference type="NCBI Taxonomy" id="4558"/>
    <lineage>
        <taxon>Eukaryota</taxon>
        <taxon>Viridiplantae</taxon>
        <taxon>Streptophyta</taxon>
        <taxon>Embryophyta</taxon>
        <taxon>Tracheophyta</taxon>
        <taxon>Spermatophyta</taxon>
        <taxon>Magnoliopsida</taxon>
        <taxon>Liliopsida</taxon>
        <taxon>Poales</taxon>
        <taxon>Poaceae</taxon>
        <taxon>PACMAD clade</taxon>
        <taxon>Panicoideae</taxon>
        <taxon>Andropogonodae</taxon>
        <taxon>Andropogoneae</taxon>
        <taxon>Sorghinae</taxon>
        <taxon>Sorghum</taxon>
    </lineage>
</organism>
<feature type="region of interest" description="Disordered" evidence="1">
    <location>
        <begin position="1"/>
        <end position="28"/>
    </location>
</feature>
<dbReference type="EMBL" id="CM027687">
    <property type="protein sequence ID" value="KAG0520880.1"/>
    <property type="molecule type" value="Genomic_DNA"/>
</dbReference>
<dbReference type="AlphaFoldDB" id="A0A921QH88"/>
<sequence length="122" mass="13654">MRGPVATASHGSADCPRSWRTEATGKGKDQRLLRMEAWTCTCGGLSFRVPSGAPRLEHCALQISCGIFFLGKSFILSSFTHGWLTAQQMTHMHSYLMPMNLVHFLLLKISVKNQKFLERKGN</sequence>
<evidence type="ECO:0000313" key="3">
    <source>
        <dbReference type="Proteomes" id="UP000807115"/>
    </source>
</evidence>
<reference evidence="2" key="2">
    <citation type="submission" date="2020-10" db="EMBL/GenBank/DDBJ databases">
        <authorList>
            <person name="Cooper E.A."/>
            <person name="Brenton Z.W."/>
            <person name="Flinn B.S."/>
            <person name="Jenkins J."/>
            <person name="Shu S."/>
            <person name="Flowers D."/>
            <person name="Luo F."/>
            <person name="Wang Y."/>
            <person name="Xia P."/>
            <person name="Barry K."/>
            <person name="Daum C."/>
            <person name="Lipzen A."/>
            <person name="Yoshinaga Y."/>
            <person name="Schmutz J."/>
            <person name="Saski C."/>
            <person name="Vermerris W."/>
            <person name="Kresovich S."/>
        </authorList>
    </citation>
    <scope>NUCLEOTIDE SEQUENCE</scope>
</reference>
<feature type="compositionally biased region" description="Basic and acidic residues" evidence="1">
    <location>
        <begin position="17"/>
        <end position="28"/>
    </location>
</feature>
<gene>
    <name evidence="2" type="ORF">BDA96_08G112500</name>
</gene>
<evidence type="ECO:0000256" key="1">
    <source>
        <dbReference type="SAM" id="MobiDB-lite"/>
    </source>
</evidence>
<reference evidence="2" key="1">
    <citation type="journal article" date="2019" name="BMC Genomics">
        <title>A new reference genome for Sorghum bicolor reveals high levels of sequence similarity between sweet and grain genotypes: implications for the genetics of sugar metabolism.</title>
        <authorList>
            <person name="Cooper E.A."/>
            <person name="Brenton Z.W."/>
            <person name="Flinn B.S."/>
            <person name="Jenkins J."/>
            <person name="Shu S."/>
            <person name="Flowers D."/>
            <person name="Luo F."/>
            <person name="Wang Y."/>
            <person name="Xia P."/>
            <person name="Barry K."/>
            <person name="Daum C."/>
            <person name="Lipzen A."/>
            <person name="Yoshinaga Y."/>
            <person name="Schmutz J."/>
            <person name="Saski C."/>
            <person name="Vermerris W."/>
            <person name="Kresovich S."/>
        </authorList>
    </citation>
    <scope>NUCLEOTIDE SEQUENCE</scope>
</reference>